<reference evidence="1 2" key="1">
    <citation type="journal article" date="2017" name="MBio">
        <title>Type VI secretion-mediated competition in the bee gut microbiome.</title>
        <authorList>
            <person name="Steele M.I."/>
            <person name="Kwong W.K."/>
            <person name="Powell J.E."/>
            <person name="Whiteley M."/>
            <person name="Moran N.A."/>
        </authorList>
    </citation>
    <scope>NUCLEOTIDE SEQUENCE [LARGE SCALE GENOMIC DNA]</scope>
    <source>
        <strain evidence="1 2">App2-2</strain>
    </source>
</reference>
<dbReference type="RefSeq" id="WP_100090233.1">
    <property type="nucleotide sequence ID" value="NZ_MDVB01000055.1"/>
</dbReference>
<dbReference type="PANTHER" id="PTHR36152">
    <property type="entry name" value="CYTOPLASMIC PROTEIN-RELATED"/>
    <property type="match status" value="1"/>
</dbReference>
<evidence type="ECO:0000313" key="1">
    <source>
        <dbReference type="EMBL" id="PIT16268.1"/>
    </source>
</evidence>
<dbReference type="Proteomes" id="UP000231293">
    <property type="component" value="Unassembled WGS sequence"/>
</dbReference>
<dbReference type="AlphaFoldDB" id="A0A2N9WUJ4"/>
<sequence length="161" mass="17762">MAHDIFLKIDGIDGESPDSEHKNEIQVLNWNWGITQESSMHSGSGLGTGRATVHDLQFEHYIDRASPNLMKYCLSGKHIPEAKLVMRKAGGTPLEYLKLTLNDLIVSSVMPAGSSSDEQNPREMVRLSFSKVKQEYVVQNQQGGSGGTVTAQYDIKANKEV</sequence>
<dbReference type="SUPFAM" id="SSF141452">
    <property type="entry name" value="Hcp1-like"/>
    <property type="match status" value="1"/>
</dbReference>
<protein>
    <submittedName>
        <fullName evidence="1">Hcp1 family type VI secretion system effector</fullName>
    </submittedName>
</protein>
<comment type="caution">
    <text evidence="1">The sequence shown here is derived from an EMBL/GenBank/DDBJ whole genome shotgun (WGS) entry which is preliminary data.</text>
</comment>
<dbReference type="Gene3D" id="2.30.110.20">
    <property type="entry name" value="Hcp1-like"/>
    <property type="match status" value="1"/>
</dbReference>
<dbReference type="PANTHER" id="PTHR36152:SF5">
    <property type="entry name" value="PROTEIN HCP1"/>
    <property type="match status" value="1"/>
</dbReference>
<dbReference type="Pfam" id="PF05638">
    <property type="entry name" value="T6SS_HCP"/>
    <property type="match status" value="1"/>
</dbReference>
<proteinExistence type="predicted"/>
<dbReference type="InterPro" id="IPR008514">
    <property type="entry name" value="T6SS_Hcp"/>
</dbReference>
<dbReference type="InterPro" id="IPR036624">
    <property type="entry name" value="Hcp1-lik_sf"/>
</dbReference>
<organism evidence="1 2">
    <name type="scientific">Snodgrassella alvi</name>
    <dbReference type="NCBI Taxonomy" id="1196083"/>
    <lineage>
        <taxon>Bacteria</taxon>
        <taxon>Pseudomonadati</taxon>
        <taxon>Pseudomonadota</taxon>
        <taxon>Betaproteobacteria</taxon>
        <taxon>Neisseriales</taxon>
        <taxon>Neisseriaceae</taxon>
        <taxon>Snodgrassella</taxon>
    </lineage>
</organism>
<name>A0A2N9WUJ4_9NEIS</name>
<dbReference type="EMBL" id="MDVB01000055">
    <property type="protein sequence ID" value="PIT16268.1"/>
    <property type="molecule type" value="Genomic_DNA"/>
</dbReference>
<evidence type="ECO:0000313" key="2">
    <source>
        <dbReference type="Proteomes" id="UP000231293"/>
    </source>
</evidence>
<dbReference type="InterPro" id="IPR053165">
    <property type="entry name" value="HSI-I_assembly_Hcp1"/>
</dbReference>
<accession>A0A2N9WUJ4</accession>
<dbReference type="NCBIfam" id="TIGR03344">
    <property type="entry name" value="VI_effect_Hcp1"/>
    <property type="match status" value="1"/>
</dbReference>
<gene>
    <name evidence="1" type="ORF">BGI32_04910</name>
</gene>